<evidence type="ECO:0000256" key="1">
    <source>
        <dbReference type="ARBA" id="ARBA00022884"/>
    </source>
</evidence>
<dbReference type="InterPro" id="IPR000504">
    <property type="entry name" value="RRM_dom"/>
</dbReference>
<proteinExistence type="predicted"/>
<dbReference type="InterPro" id="IPR050886">
    <property type="entry name" value="RNA-binding_reg"/>
</dbReference>
<feature type="region of interest" description="Disordered" evidence="3">
    <location>
        <begin position="531"/>
        <end position="550"/>
    </location>
</feature>
<feature type="domain" description="RRM" evidence="5">
    <location>
        <begin position="617"/>
        <end position="697"/>
    </location>
</feature>
<reference evidence="6" key="2">
    <citation type="journal article" date="2020" name="Nat. Commun.">
        <title>Large-scale genome sequencing of mycorrhizal fungi provides insights into the early evolution of symbiotic traits.</title>
        <authorList>
            <person name="Miyauchi S."/>
            <person name="Kiss E."/>
            <person name="Kuo A."/>
            <person name="Drula E."/>
            <person name="Kohler A."/>
            <person name="Sanchez-Garcia M."/>
            <person name="Morin E."/>
            <person name="Andreopoulos B."/>
            <person name="Barry K.W."/>
            <person name="Bonito G."/>
            <person name="Buee M."/>
            <person name="Carver A."/>
            <person name="Chen C."/>
            <person name="Cichocki N."/>
            <person name="Clum A."/>
            <person name="Culley D."/>
            <person name="Crous P.W."/>
            <person name="Fauchery L."/>
            <person name="Girlanda M."/>
            <person name="Hayes R.D."/>
            <person name="Keri Z."/>
            <person name="LaButti K."/>
            <person name="Lipzen A."/>
            <person name="Lombard V."/>
            <person name="Magnuson J."/>
            <person name="Maillard F."/>
            <person name="Murat C."/>
            <person name="Nolan M."/>
            <person name="Ohm R.A."/>
            <person name="Pangilinan J."/>
            <person name="Pereira M.F."/>
            <person name="Perotto S."/>
            <person name="Peter M."/>
            <person name="Pfister S."/>
            <person name="Riley R."/>
            <person name="Sitrit Y."/>
            <person name="Stielow J.B."/>
            <person name="Szollosi G."/>
            <person name="Zifcakova L."/>
            <person name="Stursova M."/>
            <person name="Spatafora J.W."/>
            <person name="Tedersoo L."/>
            <person name="Vaario L.M."/>
            <person name="Yamada A."/>
            <person name="Yan M."/>
            <person name="Wang P."/>
            <person name="Xu J."/>
            <person name="Bruns T."/>
            <person name="Baldrian P."/>
            <person name="Vilgalys R."/>
            <person name="Dunand C."/>
            <person name="Henrissat B."/>
            <person name="Grigoriev I.V."/>
            <person name="Hibbett D."/>
            <person name="Nagy L.G."/>
            <person name="Martin F.M."/>
        </authorList>
    </citation>
    <scope>NUCLEOTIDE SEQUENCE</scope>
    <source>
        <strain evidence="6">Prilba</strain>
    </source>
</reference>
<sequence>MLCWYSIFLTQTLSSFPPTLSLFLMSLTESVPLREWGTRYDSLSTSPSPPIASSLSRIPPTTYTANSSLLAPVTATPAQIHTPGDKVSHEASVFVGSLPTNVDHAELSARLKDHLSAFVHVNLVRIIRDSRGGVCAFVQCNDSTDAAQLIQTVRSLPPQNFMGRHLRFEPARSQRTLWVSYRKPVEVIRDADHGRSFPSSNSNGRIVEFDLPKAMRICRTPGSRRINILYNAQALHFDGNTGTPHPPSPQEQDPAGSGLTGVGLVLSPLSFDSQTLHHIASYFGPLESFDLRPPEAAEESPEYAMYSCPHNADRTEGMDPGCWEIKWVNRNDCLSALATLRSVPHLTVTWPNQQHALIPRRSGLFSRNHQVKDHLTTKRQSGLQQVHPRHGDHDNTTGQIIPSLGSSPSWNHRVDTIAATVGSQSPSERLSPPNLPISTDDWTIIDTCNNTDLNVPPAVPHTLASVHMQVSQAHAGDVPLETEVNRERQAVEVLFIDGVHSSPLGWSAVVSDSAAHSKSEVVILSPVSPLHSPAHGGNAQSPPPGSSAALGTPFIENLASPFVPKSLEPAFPLVGSAFNFYDSFAIPPAPQWSEARQRRPAGAYDENIDARNVLDPTTIFVGGLEVHGRCTWDEQRLRRVFGQYGEIAEVKLVRPAHRKSAFAFVTYKNNKSSSRAVLAEHDRIYDGRHIRVQLRESAVQKVHGSKSNFKLTEGRPFSPRHQIGPRINGSPIDTLPHGQNGIGPAILVHGEEQVPPLSRSPSGAASIRPDTRGQAPENTCVPLIPSQASSTMVSGAPPMPYPPPPPTAFYAPAPWFMHPYPYAPPPHIVPGYSPIPLTSSMVGANEAGHHIPSNTMYQPIPHYSVFPLPLPPPPPTRQQHVEVMADRRAPLQPTGFIESEQGLIPVYAPEALGEYMASTNSQQNAPEPGGSHPVLHPPKVVPETRSSQPRAMYTVYAQPQYHPTYIRERLMAAPSQFPNAPNLPVGTGFNWYHDTTPAEHRVQEGPRFAAAHAVQMAETHQGIPMGQPLRNHIYSERGFGFSRRRGQIDRSTYAGTSRGGNPPNMHTTRRKGYFKHAGGAVSMSAVTDQMPEMGLGDMAGVVEPVVRASTSSPAVFDLTPTSPTR</sequence>
<dbReference type="Pfam" id="PF00076">
    <property type="entry name" value="RRM_1"/>
    <property type="match status" value="1"/>
</dbReference>
<evidence type="ECO:0000259" key="5">
    <source>
        <dbReference type="PROSITE" id="PS50102"/>
    </source>
</evidence>
<dbReference type="PANTHER" id="PTHR48024">
    <property type="entry name" value="GEO13361P1-RELATED"/>
    <property type="match status" value="1"/>
</dbReference>
<dbReference type="InterPro" id="IPR035979">
    <property type="entry name" value="RBD_domain_sf"/>
</dbReference>
<dbReference type="PROSITE" id="PS50102">
    <property type="entry name" value="RRM"/>
    <property type="match status" value="2"/>
</dbReference>
<dbReference type="EMBL" id="WHVB01000006">
    <property type="protein sequence ID" value="KAF8481967.1"/>
    <property type="molecule type" value="Genomic_DNA"/>
</dbReference>
<evidence type="ECO:0000313" key="6">
    <source>
        <dbReference type="EMBL" id="KAF8481967.1"/>
    </source>
</evidence>
<feature type="domain" description="RRM" evidence="5">
    <location>
        <begin position="91"/>
        <end position="173"/>
    </location>
</feature>
<feature type="region of interest" description="Disordered" evidence="3">
    <location>
        <begin position="705"/>
        <end position="724"/>
    </location>
</feature>
<feature type="signal peptide" evidence="4">
    <location>
        <begin position="1"/>
        <end position="21"/>
    </location>
</feature>
<feature type="region of interest" description="Disordered" evidence="3">
    <location>
        <begin position="754"/>
        <end position="778"/>
    </location>
</feature>
<evidence type="ECO:0000256" key="2">
    <source>
        <dbReference type="PROSITE-ProRule" id="PRU00176"/>
    </source>
</evidence>
<keyword evidence="4" id="KW-0732">Signal</keyword>
<organism evidence="6 7">
    <name type="scientific">Russula ochroleuca</name>
    <dbReference type="NCBI Taxonomy" id="152965"/>
    <lineage>
        <taxon>Eukaryota</taxon>
        <taxon>Fungi</taxon>
        <taxon>Dikarya</taxon>
        <taxon>Basidiomycota</taxon>
        <taxon>Agaricomycotina</taxon>
        <taxon>Agaricomycetes</taxon>
        <taxon>Russulales</taxon>
        <taxon>Russulaceae</taxon>
        <taxon>Russula</taxon>
    </lineage>
</organism>
<gene>
    <name evidence="6" type="ORF">DFH94DRAFT_734298</name>
</gene>
<comment type="caution">
    <text evidence="6">The sequence shown here is derived from an EMBL/GenBank/DDBJ whole genome shotgun (WGS) entry which is preliminary data.</text>
</comment>
<dbReference type="Gene3D" id="3.30.70.330">
    <property type="match status" value="2"/>
</dbReference>
<name>A0A9P5MYX8_9AGAM</name>
<dbReference type="SMART" id="SM00360">
    <property type="entry name" value="RRM"/>
    <property type="match status" value="2"/>
</dbReference>
<feature type="chain" id="PRO_5040375721" description="RRM domain-containing protein" evidence="4">
    <location>
        <begin position="22"/>
        <end position="1125"/>
    </location>
</feature>
<dbReference type="GO" id="GO:0003723">
    <property type="term" value="F:RNA binding"/>
    <property type="evidence" value="ECO:0007669"/>
    <property type="project" value="UniProtKB-UniRule"/>
</dbReference>
<feature type="region of interest" description="Disordered" evidence="3">
    <location>
        <begin position="918"/>
        <end position="937"/>
    </location>
</feature>
<dbReference type="OrthoDB" id="410044at2759"/>
<evidence type="ECO:0000256" key="3">
    <source>
        <dbReference type="SAM" id="MobiDB-lite"/>
    </source>
</evidence>
<dbReference type="InterPro" id="IPR012677">
    <property type="entry name" value="Nucleotide-bd_a/b_plait_sf"/>
</dbReference>
<dbReference type="PANTHER" id="PTHR48024:SF56">
    <property type="entry name" value="HETEROGENEOUS NUCLEAR RIBONUCLEOPROTEIN A0"/>
    <property type="match status" value="1"/>
</dbReference>
<evidence type="ECO:0000313" key="7">
    <source>
        <dbReference type="Proteomes" id="UP000759537"/>
    </source>
</evidence>
<accession>A0A9P5MYX8</accession>
<reference evidence="6" key="1">
    <citation type="submission" date="2019-10" db="EMBL/GenBank/DDBJ databases">
        <authorList>
            <consortium name="DOE Joint Genome Institute"/>
            <person name="Kuo A."/>
            <person name="Miyauchi S."/>
            <person name="Kiss E."/>
            <person name="Drula E."/>
            <person name="Kohler A."/>
            <person name="Sanchez-Garcia M."/>
            <person name="Andreopoulos B."/>
            <person name="Barry K.W."/>
            <person name="Bonito G."/>
            <person name="Buee M."/>
            <person name="Carver A."/>
            <person name="Chen C."/>
            <person name="Cichocki N."/>
            <person name="Clum A."/>
            <person name="Culley D."/>
            <person name="Crous P.W."/>
            <person name="Fauchery L."/>
            <person name="Girlanda M."/>
            <person name="Hayes R."/>
            <person name="Keri Z."/>
            <person name="LaButti K."/>
            <person name="Lipzen A."/>
            <person name="Lombard V."/>
            <person name="Magnuson J."/>
            <person name="Maillard F."/>
            <person name="Morin E."/>
            <person name="Murat C."/>
            <person name="Nolan M."/>
            <person name="Ohm R."/>
            <person name="Pangilinan J."/>
            <person name="Pereira M."/>
            <person name="Perotto S."/>
            <person name="Peter M."/>
            <person name="Riley R."/>
            <person name="Sitrit Y."/>
            <person name="Stielow B."/>
            <person name="Szollosi G."/>
            <person name="Zifcakova L."/>
            <person name="Stursova M."/>
            <person name="Spatafora J.W."/>
            <person name="Tedersoo L."/>
            <person name="Vaario L.-M."/>
            <person name="Yamada A."/>
            <person name="Yan M."/>
            <person name="Wang P."/>
            <person name="Xu J."/>
            <person name="Bruns T."/>
            <person name="Baldrian P."/>
            <person name="Vilgalys R."/>
            <person name="Henrissat B."/>
            <person name="Grigoriev I.V."/>
            <person name="Hibbett D."/>
            <person name="Nagy L.G."/>
            <person name="Martin F.M."/>
        </authorList>
    </citation>
    <scope>NUCLEOTIDE SEQUENCE</scope>
    <source>
        <strain evidence="6">Prilba</strain>
    </source>
</reference>
<keyword evidence="7" id="KW-1185">Reference proteome</keyword>
<evidence type="ECO:0000256" key="4">
    <source>
        <dbReference type="SAM" id="SignalP"/>
    </source>
</evidence>
<dbReference type="AlphaFoldDB" id="A0A9P5MYX8"/>
<dbReference type="Proteomes" id="UP000759537">
    <property type="component" value="Unassembled WGS sequence"/>
</dbReference>
<dbReference type="SUPFAM" id="SSF54928">
    <property type="entry name" value="RNA-binding domain, RBD"/>
    <property type="match status" value="2"/>
</dbReference>
<protein>
    <recommendedName>
        <fullName evidence="5">RRM domain-containing protein</fullName>
    </recommendedName>
</protein>
<feature type="region of interest" description="Disordered" evidence="3">
    <location>
        <begin position="237"/>
        <end position="259"/>
    </location>
</feature>
<keyword evidence="1 2" id="KW-0694">RNA-binding</keyword>